<dbReference type="EC" id="2.5.1.74" evidence="8 9"/>
<dbReference type="GO" id="GO:0005886">
    <property type="term" value="C:plasma membrane"/>
    <property type="evidence" value="ECO:0007669"/>
    <property type="project" value="UniProtKB-SubCell"/>
</dbReference>
<evidence type="ECO:0000313" key="10">
    <source>
        <dbReference type="EMBL" id="MDY5155219.1"/>
    </source>
</evidence>
<proteinExistence type="inferred from homology"/>
<feature type="transmembrane region" description="Helical" evidence="8">
    <location>
        <begin position="114"/>
        <end position="133"/>
    </location>
</feature>
<evidence type="ECO:0000256" key="6">
    <source>
        <dbReference type="ARBA" id="ARBA00022989"/>
    </source>
</evidence>
<comment type="similarity">
    <text evidence="8">Belongs to the MenA family. Type 1 subfamily.</text>
</comment>
<keyword evidence="7 8" id="KW-0472">Membrane</keyword>
<evidence type="ECO:0000256" key="9">
    <source>
        <dbReference type="NCBIfam" id="TIGR00751"/>
    </source>
</evidence>
<reference evidence="10" key="1">
    <citation type="submission" date="2023-10" db="EMBL/GenBank/DDBJ databases">
        <title>Whole Genome based description of the genera Actinobaculum and Actinotignum reveals a complex phylogenetic relationship within the species included in the genus Actinotignum.</title>
        <authorList>
            <person name="Jensen C.S."/>
            <person name="Dargis R."/>
            <person name="Kemp M."/>
            <person name="Christensen J.J."/>
        </authorList>
    </citation>
    <scope>NUCLEOTIDE SEQUENCE</scope>
    <source>
        <strain evidence="10">SLA_B511</strain>
    </source>
</reference>
<feature type="transmembrane region" description="Helical" evidence="8">
    <location>
        <begin position="216"/>
        <end position="238"/>
    </location>
</feature>
<comment type="function">
    <text evidence="8">Conversion of 1,4-dihydroxy-2-naphthoate (DHNA) to demethylmenaquinone (DMK).</text>
</comment>
<dbReference type="GO" id="GO:0009234">
    <property type="term" value="P:menaquinone biosynthetic process"/>
    <property type="evidence" value="ECO:0007669"/>
    <property type="project" value="UniProtKB-UniRule"/>
</dbReference>
<evidence type="ECO:0000256" key="1">
    <source>
        <dbReference type="ARBA" id="ARBA00004141"/>
    </source>
</evidence>
<feature type="transmembrane region" description="Helical" evidence="8">
    <location>
        <begin position="38"/>
        <end position="57"/>
    </location>
</feature>
<keyword evidence="4 8" id="KW-0808">Transferase</keyword>
<feature type="transmembrane region" description="Helical" evidence="8">
    <location>
        <begin position="276"/>
        <end position="297"/>
    </location>
</feature>
<keyword evidence="6 8" id="KW-1133">Transmembrane helix</keyword>
<dbReference type="EMBL" id="JAWNGC010000006">
    <property type="protein sequence ID" value="MDY5155219.1"/>
    <property type="molecule type" value="Genomic_DNA"/>
</dbReference>
<dbReference type="NCBIfam" id="NF004751">
    <property type="entry name" value="PRK06080.1-3"/>
    <property type="match status" value="1"/>
</dbReference>
<dbReference type="GO" id="GO:0042371">
    <property type="term" value="P:vitamin K biosynthetic process"/>
    <property type="evidence" value="ECO:0007669"/>
    <property type="project" value="TreeGrafter"/>
</dbReference>
<feature type="transmembrane region" description="Helical" evidence="8">
    <location>
        <begin position="12"/>
        <end position="32"/>
    </location>
</feature>
<comment type="catalytic activity">
    <reaction evidence="8">
        <text>an all-trans-polyprenyl diphosphate + 1,4-dihydroxy-2-naphthoate + H(+) = a 2-demethylmenaquinol + CO2 + diphosphate</text>
        <dbReference type="Rhea" id="RHEA:26478"/>
        <dbReference type="Rhea" id="RHEA-COMP:9563"/>
        <dbReference type="Rhea" id="RHEA-COMP:9564"/>
        <dbReference type="ChEBI" id="CHEBI:11173"/>
        <dbReference type="ChEBI" id="CHEBI:15378"/>
        <dbReference type="ChEBI" id="CHEBI:16526"/>
        <dbReference type="ChEBI" id="CHEBI:33019"/>
        <dbReference type="ChEBI" id="CHEBI:55437"/>
        <dbReference type="ChEBI" id="CHEBI:58914"/>
        <dbReference type="EC" id="2.5.1.74"/>
    </reaction>
</comment>
<evidence type="ECO:0000256" key="7">
    <source>
        <dbReference type="ARBA" id="ARBA00023136"/>
    </source>
</evidence>
<dbReference type="NCBIfam" id="TIGR00751">
    <property type="entry name" value="menA"/>
    <property type="match status" value="1"/>
</dbReference>
<feature type="transmembrane region" description="Helical" evidence="8">
    <location>
        <begin position="145"/>
        <end position="163"/>
    </location>
</feature>
<dbReference type="PANTHER" id="PTHR13929:SF0">
    <property type="entry name" value="UBIA PRENYLTRANSFERASE DOMAIN-CONTAINING PROTEIN 1"/>
    <property type="match status" value="1"/>
</dbReference>
<dbReference type="Proteomes" id="UP001281731">
    <property type="component" value="Unassembled WGS sequence"/>
</dbReference>
<organism evidence="10 11">
    <name type="scientific">Actinotignum urinale</name>
    <dbReference type="NCBI Taxonomy" id="190146"/>
    <lineage>
        <taxon>Bacteria</taxon>
        <taxon>Bacillati</taxon>
        <taxon>Actinomycetota</taxon>
        <taxon>Actinomycetes</taxon>
        <taxon>Actinomycetales</taxon>
        <taxon>Actinomycetaceae</taxon>
        <taxon>Actinotignum</taxon>
    </lineage>
</organism>
<evidence type="ECO:0000256" key="4">
    <source>
        <dbReference type="ARBA" id="ARBA00022679"/>
    </source>
</evidence>
<dbReference type="InterPro" id="IPR004657">
    <property type="entry name" value="MenA"/>
</dbReference>
<dbReference type="PANTHER" id="PTHR13929">
    <property type="entry name" value="1,4-DIHYDROXY-2-NAPHTHOATE OCTAPRENYLTRANSFERASE"/>
    <property type="match status" value="1"/>
</dbReference>
<dbReference type="PIRSF" id="PIRSF005355">
    <property type="entry name" value="UBIAD1"/>
    <property type="match status" value="1"/>
</dbReference>
<comment type="caution">
    <text evidence="10">The sequence shown here is derived from an EMBL/GenBank/DDBJ whole genome shotgun (WGS) entry which is preliminary data.</text>
</comment>
<evidence type="ECO:0000256" key="2">
    <source>
        <dbReference type="ARBA" id="ARBA00022428"/>
    </source>
</evidence>
<comment type="pathway">
    <text evidence="8">Quinol/quinone metabolism; menaquinone biosynthesis; menaquinol from 1,4-dihydroxy-2-naphthoate: step 1/2.</text>
</comment>
<feature type="transmembrane region" description="Helical" evidence="8">
    <location>
        <begin position="87"/>
        <end position="108"/>
    </location>
</feature>
<dbReference type="AlphaFoldDB" id="A0AAW9HWF9"/>
<evidence type="ECO:0000256" key="8">
    <source>
        <dbReference type="HAMAP-Rule" id="MF_01937"/>
    </source>
</evidence>
<dbReference type="GO" id="GO:0046428">
    <property type="term" value="F:1,4-dihydroxy-2-naphthoate polyprenyltransferase activity"/>
    <property type="evidence" value="ECO:0007669"/>
    <property type="project" value="UniProtKB-UniRule"/>
</dbReference>
<keyword evidence="3 8" id="KW-1003">Cell membrane</keyword>
<dbReference type="CDD" id="cd13962">
    <property type="entry name" value="PT_UbiA_UBIAD1"/>
    <property type="match status" value="1"/>
</dbReference>
<evidence type="ECO:0000313" key="11">
    <source>
        <dbReference type="Proteomes" id="UP001281731"/>
    </source>
</evidence>
<evidence type="ECO:0000256" key="3">
    <source>
        <dbReference type="ARBA" id="ARBA00022475"/>
    </source>
</evidence>
<sequence>MASFSTWIHGARLQTLPASISPIFAGVGVTLWLDTFDVFLSILCVLAGLTIQLAVNYSNDYSDGIRGTDKNRIGPARLTGGDLAHPYTVLAVAIGFYGLTAALGLIIIAFSGQWWLILVGVAAIAAGWFYTGGKRPYGYMGLGEVFVFVFFGLVACGGTIFVQAGGVPLLGWLSSCIMGLVACCILMLNNIRDIPTDTYAGKKTLAVRMGDNRARIAYSITLIFAMSMCFGLCFTPNIHTWCAVFFLPSLVFVAINIARILGIGQPAAHGGSINKLVKLSGLTELTMGLALLATFWVSANLV</sequence>
<feature type="transmembrane region" description="Helical" evidence="8">
    <location>
        <begin position="244"/>
        <end position="264"/>
    </location>
</feature>
<dbReference type="HAMAP" id="MF_01937">
    <property type="entry name" value="MenA_1"/>
    <property type="match status" value="1"/>
</dbReference>
<gene>
    <name evidence="8" type="primary">menA</name>
    <name evidence="10" type="ORF">R6G80_05700</name>
</gene>
<dbReference type="RefSeq" id="WP_022866446.1">
    <property type="nucleotide sequence ID" value="NZ_CAMYCL010000005.1"/>
</dbReference>
<name>A0AAW9HWF9_9ACTO</name>
<keyword evidence="5 8" id="KW-0812">Transmembrane</keyword>
<dbReference type="InterPro" id="IPR026046">
    <property type="entry name" value="UBIAD1"/>
</dbReference>
<keyword evidence="2 8" id="KW-0474">Menaquinone biosynthesis</keyword>
<feature type="transmembrane region" description="Helical" evidence="8">
    <location>
        <begin position="169"/>
        <end position="188"/>
    </location>
</feature>
<dbReference type="Pfam" id="PF01040">
    <property type="entry name" value="UbiA"/>
    <property type="match status" value="1"/>
</dbReference>
<dbReference type="InterPro" id="IPR000537">
    <property type="entry name" value="UbiA_prenyltransferase"/>
</dbReference>
<evidence type="ECO:0000256" key="5">
    <source>
        <dbReference type="ARBA" id="ARBA00022692"/>
    </source>
</evidence>
<comment type="subcellular location">
    <subcellularLocation>
        <location evidence="8">Cell membrane</location>
        <topology evidence="8">Multi-pass membrane protein</topology>
    </subcellularLocation>
    <subcellularLocation>
        <location evidence="1">Membrane</location>
        <topology evidence="1">Multi-pass membrane protein</topology>
    </subcellularLocation>
</comment>
<protein>
    <recommendedName>
        <fullName evidence="8 9">1,4-dihydroxy-2-naphthoate octaprenyltransferase</fullName>
        <shortName evidence="8">DHNA-octaprenyltransferase</shortName>
        <ecNumber evidence="8 9">2.5.1.74</ecNumber>
    </recommendedName>
</protein>
<accession>A0AAW9HWF9</accession>